<proteinExistence type="inferred from homology"/>
<dbReference type="AlphaFoldDB" id="A0A6I4W0J0"/>
<protein>
    <submittedName>
        <fullName evidence="2">Uncharacterized protein</fullName>
    </submittedName>
</protein>
<dbReference type="InterPro" id="IPR053710">
    <property type="entry name" value="Arylamine_NAT_domain_sf"/>
</dbReference>
<name>A0A6I4W0J0_9BACL</name>
<accession>A0A6I4W0J0</accession>
<reference evidence="2 3" key="1">
    <citation type="submission" date="2019-12" db="EMBL/GenBank/DDBJ databases">
        <title>Whole-genome analyses of novel actinobacteria.</title>
        <authorList>
            <person name="Sahin N."/>
            <person name="Saygin H."/>
        </authorList>
    </citation>
    <scope>NUCLEOTIDE SEQUENCE [LARGE SCALE GENOMIC DNA]</scope>
    <source>
        <strain evidence="2 3">KC615</strain>
    </source>
</reference>
<dbReference type="Pfam" id="PF00797">
    <property type="entry name" value="Acetyltransf_2"/>
    <property type="match status" value="1"/>
</dbReference>
<dbReference type="Gene3D" id="3.30.2140.20">
    <property type="match status" value="1"/>
</dbReference>
<keyword evidence="3" id="KW-1185">Reference proteome</keyword>
<sequence length="82" mass="9721">MLYKFPQVERKIDDFKTVCEFTQYSKDSSFNKVPVMMKVTELGRVTLRDRSLTILDGMHKKKQIIDTEKIKEIYKDVFGLEV</sequence>
<dbReference type="InterPro" id="IPR001447">
    <property type="entry name" value="Arylamine_N-AcTrfase"/>
</dbReference>
<gene>
    <name evidence="2" type="ORF">GSM42_10850</name>
</gene>
<evidence type="ECO:0000313" key="2">
    <source>
        <dbReference type="EMBL" id="MXQ54204.1"/>
    </source>
</evidence>
<dbReference type="InterPro" id="IPR038765">
    <property type="entry name" value="Papain-like_cys_pep_sf"/>
</dbReference>
<organism evidence="2 3">
    <name type="scientific">Shimazuella alba</name>
    <dbReference type="NCBI Taxonomy" id="2690964"/>
    <lineage>
        <taxon>Bacteria</taxon>
        <taxon>Bacillati</taxon>
        <taxon>Bacillota</taxon>
        <taxon>Bacilli</taxon>
        <taxon>Bacillales</taxon>
        <taxon>Thermoactinomycetaceae</taxon>
        <taxon>Shimazuella</taxon>
    </lineage>
</organism>
<evidence type="ECO:0000256" key="1">
    <source>
        <dbReference type="ARBA" id="ARBA00006547"/>
    </source>
</evidence>
<dbReference type="Proteomes" id="UP000430692">
    <property type="component" value="Unassembled WGS sequence"/>
</dbReference>
<evidence type="ECO:0000313" key="3">
    <source>
        <dbReference type="Proteomes" id="UP000430692"/>
    </source>
</evidence>
<comment type="caution">
    <text evidence="2">The sequence shown here is derived from an EMBL/GenBank/DDBJ whole genome shotgun (WGS) entry which is preliminary data.</text>
</comment>
<dbReference type="SUPFAM" id="SSF54001">
    <property type="entry name" value="Cysteine proteinases"/>
    <property type="match status" value="1"/>
</dbReference>
<comment type="similarity">
    <text evidence="1">Belongs to the arylamine N-acetyltransferase family.</text>
</comment>
<dbReference type="GO" id="GO:0016407">
    <property type="term" value="F:acetyltransferase activity"/>
    <property type="evidence" value="ECO:0007669"/>
    <property type="project" value="InterPro"/>
</dbReference>
<dbReference type="EMBL" id="WUUL01000006">
    <property type="protein sequence ID" value="MXQ54204.1"/>
    <property type="molecule type" value="Genomic_DNA"/>
</dbReference>